<sequence length="178" mass="20802">MYRLSRLRFLFPIGLFITFFLDGSFSKVFANQFFSYPYSMVSQLVLLWLVLAYFFEGNIKIPLYGFAIAVGVLTDLFYSGIFGLFIVLYPLIVWLTKLLATFFNENFFNTLLVFFIDVCVFQLLNYWAFLIIGVVHVNIVNFLLNTLAPTLALNLVYFVLLYWPIHSLYERALAKQRS</sequence>
<keyword evidence="6 8" id="KW-1133">Transmembrane helix</keyword>
<dbReference type="AlphaFoldDB" id="C7XWL8"/>
<organism evidence="9 10">
    <name type="scientific">Limosilactobacillus coleohominis 101-4-CHN</name>
    <dbReference type="NCBI Taxonomy" id="575594"/>
    <lineage>
        <taxon>Bacteria</taxon>
        <taxon>Bacillati</taxon>
        <taxon>Bacillota</taxon>
        <taxon>Bacilli</taxon>
        <taxon>Lactobacillales</taxon>
        <taxon>Lactobacillaceae</taxon>
        <taxon>Limosilactobacillus</taxon>
    </lineage>
</organism>
<evidence type="ECO:0000256" key="8">
    <source>
        <dbReference type="SAM" id="Phobius"/>
    </source>
</evidence>
<evidence type="ECO:0000256" key="4">
    <source>
        <dbReference type="ARBA" id="ARBA00022692"/>
    </source>
</evidence>
<name>C7XWL8_9LACO</name>
<keyword evidence="3" id="KW-1003">Cell membrane</keyword>
<dbReference type="GO" id="GO:0005886">
    <property type="term" value="C:plasma membrane"/>
    <property type="evidence" value="ECO:0007669"/>
    <property type="project" value="UniProtKB-SubCell"/>
</dbReference>
<gene>
    <name evidence="9" type="primary">mreD</name>
    <name evidence="9" type="ORF">HMPREF0501_01021</name>
</gene>
<evidence type="ECO:0000256" key="1">
    <source>
        <dbReference type="ARBA" id="ARBA00004651"/>
    </source>
</evidence>
<comment type="similarity">
    <text evidence="2">Belongs to the MreD family.</text>
</comment>
<dbReference type="HOGENOM" id="CLU_121959_0_1_9"/>
<dbReference type="eggNOG" id="COG2891">
    <property type="taxonomic scope" value="Bacteria"/>
</dbReference>
<feature type="transmembrane region" description="Helical" evidence="8">
    <location>
        <begin position="112"/>
        <end position="135"/>
    </location>
</feature>
<dbReference type="NCBIfam" id="TIGR03426">
    <property type="entry name" value="shape_MreD"/>
    <property type="match status" value="1"/>
</dbReference>
<evidence type="ECO:0000313" key="10">
    <source>
        <dbReference type="Proteomes" id="UP000003987"/>
    </source>
</evidence>
<dbReference type="GO" id="GO:0008360">
    <property type="term" value="P:regulation of cell shape"/>
    <property type="evidence" value="ECO:0007669"/>
    <property type="project" value="UniProtKB-KW"/>
</dbReference>
<evidence type="ECO:0000256" key="5">
    <source>
        <dbReference type="ARBA" id="ARBA00022960"/>
    </source>
</evidence>
<evidence type="ECO:0000256" key="7">
    <source>
        <dbReference type="ARBA" id="ARBA00023136"/>
    </source>
</evidence>
<feature type="transmembrane region" description="Helical" evidence="8">
    <location>
        <begin position="67"/>
        <end position="92"/>
    </location>
</feature>
<proteinExistence type="inferred from homology"/>
<evidence type="ECO:0000313" key="9">
    <source>
        <dbReference type="EMBL" id="EEU30016.1"/>
    </source>
</evidence>
<evidence type="ECO:0000256" key="3">
    <source>
        <dbReference type="ARBA" id="ARBA00022475"/>
    </source>
</evidence>
<protein>
    <submittedName>
        <fullName evidence="9">Rod shape-determining protein MreD</fullName>
    </submittedName>
</protein>
<dbReference type="Proteomes" id="UP000003987">
    <property type="component" value="Unassembled WGS sequence"/>
</dbReference>
<feature type="transmembrane region" description="Helical" evidence="8">
    <location>
        <begin position="142"/>
        <end position="165"/>
    </location>
</feature>
<reference evidence="9 10" key="1">
    <citation type="submission" date="2009-06" db="EMBL/GenBank/DDBJ databases">
        <title>The Genome Sequence of Lactobacillus coleohominis strain 101-4-CHN.</title>
        <authorList>
            <consortium name="The Broad Institute Genome Sequencing Platform"/>
            <person name="Ward D."/>
            <person name="Young S.K."/>
            <person name="Zeng Q."/>
            <person name="Koehrsen M."/>
            <person name="Alvarado L."/>
            <person name="Berlin A."/>
            <person name="Borenstein D."/>
            <person name="Chen Z."/>
            <person name="Engels R."/>
            <person name="Freedman E."/>
            <person name="Gellesch M."/>
            <person name="Goldberg J."/>
            <person name="Griggs A."/>
            <person name="Gujja S."/>
            <person name="Heiman D."/>
            <person name="Hepburn T."/>
            <person name="Howarth C."/>
            <person name="Jen D."/>
            <person name="Larson L."/>
            <person name="Lewis B."/>
            <person name="Mehta T."/>
            <person name="Park D."/>
            <person name="Pearson M."/>
            <person name="Roberts A."/>
            <person name="Saif S."/>
            <person name="Shea T."/>
            <person name="Shenoy N."/>
            <person name="Sisk P."/>
            <person name="Stolte C."/>
            <person name="Sykes S."/>
            <person name="Walk T."/>
            <person name="White J."/>
            <person name="Yandava C."/>
            <person name="Liu Y."/>
            <person name="Xu Q."/>
            <person name="Lander E."/>
            <person name="Nusbaum C."/>
            <person name="Galagan J."/>
            <person name="Birren B."/>
        </authorList>
    </citation>
    <scope>NUCLEOTIDE SEQUENCE [LARGE SCALE GENOMIC DNA]</scope>
    <source>
        <strain evidence="9 10">101-4-CHN</strain>
    </source>
</reference>
<feature type="transmembrane region" description="Helical" evidence="8">
    <location>
        <begin position="36"/>
        <end position="55"/>
    </location>
</feature>
<dbReference type="RefSeq" id="WP_006916858.1">
    <property type="nucleotide sequence ID" value="NZ_GG698804.1"/>
</dbReference>
<dbReference type="InterPro" id="IPR007227">
    <property type="entry name" value="Cell_shape_determining_MreD"/>
</dbReference>
<evidence type="ECO:0000256" key="6">
    <source>
        <dbReference type="ARBA" id="ARBA00022989"/>
    </source>
</evidence>
<comment type="subcellular location">
    <subcellularLocation>
        <location evidence="1">Cell membrane</location>
        <topology evidence="1">Multi-pass membrane protein</topology>
    </subcellularLocation>
</comment>
<evidence type="ECO:0000256" key="2">
    <source>
        <dbReference type="ARBA" id="ARBA00007776"/>
    </source>
</evidence>
<keyword evidence="10" id="KW-1185">Reference proteome</keyword>
<dbReference type="EMBL" id="GG698804">
    <property type="protein sequence ID" value="EEU30016.1"/>
    <property type="molecule type" value="Genomic_DNA"/>
</dbReference>
<keyword evidence="5" id="KW-0133">Cell shape</keyword>
<dbReference type="OrthoDB" id="2148512at2"/>
<keyword evidence="7 8" id="KW-0472">Membrane</keyword>
<keyword evidence="4 8" id="KW-0812">Transmembrane</keyword>
<dbReference type="STRING" id="575594.HMPREF0501_01021"/>
<accession>C7XWL8</accession>